<dbReference type="AlphaFoldDB" id="A0A1Y1KSF8"/>
<evidence type="ECO:0000313" key="1">
    <source>
        <dbReference type="EMBL" id="JAV64264.1"/>
    </source>
</evidence>
<organism evidence="1">
    <name type="scientific">Photinus pyralis</name>
    <name type="common">Common eastern firefly</name>
    <name type="synonym">Lampyris pyralis</name>
    <dbReference type="NCBI Taxonomy" id="7054"/>
    <lineage>
        <taxon>Eukaryota</taxon>
        <taxon>Metazoa</taxon>
        <taxon>Ecdysozoa</taxon>
        <taxon>Arthropoda</taxon>
        <taxon>Hexapoda</taxon>
        <taxon>Insecta</taxon>
        <taxon>Pterygota</taxon>
        <taxon>Neoptera</taxon>
        <taxon>Endopterygota</taxon>
        <taxon>Coleoptera</taxon>
        <taxon>Polyphaga</taxon>
        <taxon>Elateriformia</taxon>
        <taxon>Elateroidea</taxon>
        <taxon>Lampyridae</taxon>
        <taxon>Lampyrinae</taxon>
        <taxon>Photinus</taxon>
    </lineage>
</organism>
<protein>
    <submittedName>
        <fullName evidence="1">Uncharacterized protein</fullName>
    </submittedName>
</protein>
<name>A0A1Y1KSF8_PHOPY</name>
<sequence>MLGLVSSPYLKNPNSPNRVYSIPTITIETFKAPVAPKNFAGFFIVFSMGRYNIMASAAKNTVPKNKGSFVTEVKAGKSAGLCSSLNIWTSGKRRPTKRHMLANMENGTRCFNSRIWHIMRSSTEIIMMYCSTLRMKCGNQ</sequence>
<proteinExistence type="predicted"/>
<reference evidence="1" key="1">
    <citation type="journal article" date="2016" name="Sci. Rep.">
        <title>Molecular characterization of firefly nuptial gifts: a multi-omics approach sheds light on postcopulatory sexual selection.</title>
        <authorList>
            <person name="Al-Wathiqui N."/>
            <person name="Fallon T.R."/>
            <person name="South A."/>
            <person name="Weng J.K."/>
            <person name="Lewis S.M."/>
        </authorList>
    </citation>
    <scope>NUCLEOTIDE SEQUENCE</scope>
</reference>
<accession>A0A1Y1KSF8</accession>
<dbReference type="EMBL" id="GEZM01075120">
    <property type="protein sequence ID" value="JAV64264.1"/>
    <property type="molecule type" value="Transcribed_RNA"/>
</dbReference>
<dbReference type="EMBL" id="GEZM01075119">
    <property type="protein sequence ID" value="JAV64266.1"/>
    <property type="molecule type" value="Transcribed_RNA"/>
</dbReference>
<dbReference type="EMBL" id="GEZM01075118">
    <property type="protein sequence ID" value="JAV64268.1"/>
    <property type="molecule type" value="Transcribed_RNA"/>
</dbReference>
<dbReference type="EMBL" id="GEZM01075121">
    <property type="protein sequence ID" value="JAV64261.1"/>
    <property type="molecule type" value="Transcribed_RNA"/>
</dbReference>